<dbReference type="RefSeq" id="WP_011753039.1">
    <property type="nucleotide sequence ID" value="NC_008698.1"/>
</dbReference>
<accession>A1RZZ4</accession>
<organism evidence="1 2">
    <name type="scientific">Thermofilum pendens (strain DSM 2475 / Hrk 5)</name>
    <dbReference type="NCBI Taxonomy" id="368408"/>
    <lineage>
        <taxon>Archaea</taxon>
        <taxon>Thermoproteota</taxon>
        <taxon>Thermoprotei</taxon>
        <taxon>Thermofilales</taxon>
        <taxon>Thermofilaceae</taxon>
        <taxon>Thermofilum</taxon>
    </lineage>
</organism>
<dbReference type="HOGENOM" id="CLU_1032977_0_0_2"/>
<dbReference type="EMBL" id="CP000505">
    <property type="protein sequence ID" value="ABL78774.1"/>
    <property type="molecule type" value="Genomic_DNA"/>
</dbReference>
<evidence type="ECO:0000313" key="2">
    <source>
        <dbReference type="Proteomes" id="UP000000641"/>
    </source>
</evidence>
<evidence type="ECO:0000313" key="1">
    <source>
        <dbReference type="EMBL" id="ABL78774.1"/>
    </source>
</evidence>
<name>A1RZZ4_THEPD</name>
<dbReference type="OrthoDB" id="114847at2157"/>
<sequence>MAEKGQVRSPASLVGLIVLLLLAVVFLWNPLVAMILLLILFLYSVFVVIVAKVALKEERILEKLKEMDASMPERPEAVLLDPDEVVVLRGHAGLCSAEGQAQEFPLTLVLPKVYLTGKRLIIEGVAERPFENQRLEVHESILLEQIVGVKVLKEKSPIPELLVTTKLRGYWSRFRLEIPGAQTWRDEITRLRAERVRSLEKREKPAVDFSSIRDILERGGVVVYTVKCPVCGAPLKLPETGRETKCSYCGATVYAEDVLGKLKELLERQ</sequence>
<dbReference type="eggNOG" id="arCOG03776">
    <property type="taxonomic scope" value="Archaea"/>
</dbReference>
<dbReference type="AlphaFoldDB" id="A1RZZ4"/>
<reference evidence="2" key="1">
    <citation type="journal article" date="2008" name="J. Bacteriol.">
        <title>Genome sequence of Thermofilum pendens reveals an exceptional loss of biosynthetic pathways without genome reduction.</title>
        <authorList>
            <person name="Anderson I."/>
            <person name="Rodriguez J."/>
            <person name="Susanti D."/>
            <person name="Porat I."/>
            <person name="Reich C."/>
            <person name="Ulrich L.E."/>
            <person name="Elkins J.G."/>
            <person name="Mavromatis K."/>
            <person name="Lykidis A."/>
            <person name="Kim E."/>
            <person name="Thompson L.S."/>
            <person name="Nolan M."/>
            <person name="Land M."/>
            <person name="Copeland A."/>
            <person name="Lapidus A."/>
            <person name="Lucas S."/>
            <person name="Detter C."/>
            <person name="Zhulin I.B."/>
            <person name="Olsen G.J."/>
            <person name="Whitman W."/>
            <person name="Mukhopadhyay B."/>
            <person name="Bristow J."/>
            <person name="Kyrpides N."/>
        </authorList>
    </citation>
    <scope>NUCLEOTIDE SEQUENCE [LARGE SCALE GENOMIC DNA]</scope>
    <source>
        <strain evidence="2">DSM 2475 / Hrk 5</strain>
    </source>
</reference>
<dbReference type="STRING" id="368408.Tpen_1377"/>
<protein>
    <submittedName>
        <fullName evidence="1">Uncharacterized protein</fullName>
    </submittedName>
</protein>
<gene>
    <name evidence="1" type="ordered locus">Tpen_1377</name>
</gene>
<dbReference type="EnsemblBacteria" id="ABL78774">
    <property type="protein sequence ID" value="ABL78774"/>
    <property type="gene ID" value="Tpen_1377"/>
</dbReference>
<dbReference type="GeneID" id="4600365"/>
<keyword evidence="2" id="KW-1185">Reference proteome</keyword>
<dbReference type="KEGG" id="tpe:Tpen_1377"/>
<dbReference type="Proteomes" id="UP000000641">
    <property type="component" value="Chromosome"/>
</dbReference>
<proteinExistence type="predicted"/>